<comment type="caution">
    <text evidence="1">The sequence shown here is derived from an EMBL/GenBank/DDBJ whole genome shotgun (WGS) entry which is preliminary data.</text>
</comment>
<evidence type="ECO:0000313" key="1">
    <source>
        <dbReference type="EMBL" id="ELR63980.1"/>
    </source>
</evidence>
<keyword evidence="2" id="KW-1185">Reference proteome</keyword>
<dbReference type="EMBL" id="AMZO01000033">
    <property type="protein sequence ID" value="ELR63980.1"/>
    <property type="molecule type" value="Genomic_DNA"/>
</dbReference>
<name>L8J523_9GAMM</name>
<reference evidence="1 2" key="1">
    <citation type="submission" date="2012-12" db="EMBL/GenBank/DDBJ databases">
        <title>Genome Assembly of Photobacterium sp. AK15.</title>
        <authorList>
            <person name="Khatri I."/>
            <person name="Vaidya B."/>
            <person name="Srinivas T.N.R."/>
            <person name="Subramanian S."/>
            <person name="Pinnaka A."/>
        </authorList>
    </citation>
    <scope>NUCLEOTIDE SEQUENCE [LARGE SCALE GENOMIC DNA]</scope>
    <source>
        <strain evidence="1 2">AK15</strain>
    </source>
</reference>
<accession>L8J523</accession>
<sequence>MTLLWLFTQSVFCPVVNQNANSFVSYPLSFQAIVTRVNEVRGDRDVNQQNFLSKL</sequence>
<evidence type="ECO:0000313" key="2">
    <source>
        <dbReference type="Proteomes" id="UP000011134"/>
    </source>
</evidence>
<dbReference type="Proteomes" id="UP000011134">
    <property type="component" value="Unassembled WGS sequence"/>
</dbReference>
<organism evidence="1 2">
    <name type="scientific">Photobacterium marinum</name>
    <dbReference type="NCBI Taxonomy" id="1056511"/>
    <lineage>
        <taxon>Bacteria</taxon>
        <taxon>Pseudomonadati</taxon>
        <taxon>Pseudomonadota</taxon>
        <taxon>Gammaproteobacteria</taxon>
        <taxon>Vibrionales</taxon>
        <taxon>Vibrionaceae</taxon>
        <taxon>Photobacterium</taxon>
    </lineage>
</organism>
<protein>
    <submittedName>
        <fullName evidence="1">Uncharacterized protein</fullName>
    </submittedName>
</protein>
<proteinExistence type="predicted"/>
<dbReference type="AlphaFoldDB" id="L8J523"/>
<gene>
    <name evidence="1" type="ORF">C942_03059</name>
</gene>